<dbReference type="EMBL" id="MU971524">
    <property type="protein sequence ID" value="KAK9234054.1"/>
    <property type="molecule type" value="Genomic_DNA"/>
</dbReference>
<reference evidence="2" key="1">
    <citation type="journal article" date="2024" name="Front. Bioeng. Biotechnol.">
        <title>Genome-scale model development and genomic sequencing of the oleaginous clade Lipomyces.</title>
        <authorList>
            <person name="Czajka J.J."/>
            <person name="Han Y."/>
            <person name="Kim J."/>
            <person name="Mondo S.J."/>
            <person name="Hofstad B.A."/>
            <person name="Robles A."/>
            <person name="Haridas S."/>
            <person name="Riley R."/>
            <person name="LaButti K."/>
            <person name="Pangilinan J."/>
            <person name="Andreopoulos W."/>
            <person name="Lipzen A."/>
            <person name="Yan J."/>
            <person name="Wang M."/>
            <person name="Ng V."/>
            <person name="Grigoriev I.V."/>
            <person name="Spatafora J.W."/>
            <person name="Magnuson J.K."/>
            <person name="Baker S.E."/>
            <person name="Pomraning K.R."/>
        </authorList>
    </citation>
    <scope>NUCLEOTIDE SEQUENCE [LARGE SCALE GENOMIC DNA]</scope>
    <source>
        <strain evidence="2">CBS 7786</strain>
    </source>
</reference>
<evidence type="ECO:0000313" key="1">
    <source>
        <dbReference type="EMBL" id="KAK9234054.1"/>
    </source>
</evidence>
<protein>
    <submittedName>
        <fullName evidence="1">C6 zinc finger domain-protein</fullName>
    </submittedName>
</protein>
<comment type="caution">
    <text evidence="1">The sequence shown here is derived from an EMBL/GenBank/DDBJ whole genome shotgun (WGS) entry which is preliminary data.</text>
</comment>
<evidence type="ECO:0000313" key="2">
    <source>
        <dbReference type="Proteomes" id="UP001433508"/>
    </source>
</evidence>
<dbReference type="Proteomes" id="UP001433508">
    <property type="component" value="Unassembled WGS sequence"/>
</dbReference>
<accession>A0ACC3SRN9</accession>
<sequence length="500" mass="56367">MRFSGSGCQPCRLARKKCDNTTPICRRCARNGRTCYGYRQAFSVLHDENIYASRHQKRPQGPRANAESSASLISTSLSRDLHSEAVAYFIHCHLDPTTNTPLMMGPPTKALLSNWNSSPVLELAASSTALVLFSRTKKYPPAAKLAFDSYQKSLTTLRTALSVPECIDIDACLLAVCLLGRYEDAVFTFDQGIGIPFEESMQNRRHLIGAIALLEYWVNCPSGTKVPTDTIKYARRTLRKAAIFGQIDLPDWLRDGALFGEQGIMRDLDRILFRAINVRSQLTSVSKWQPGSQLSCLETMSTLRAIQREISAIDMALIECRALHADISPCTQHTLAAHRVYSKQHFFHPRVYSHQSYAKAAHCAHCYGYRILVNHLLMCTLRLLATYSPFQPRNPLVECQHTIDYLTEELTSIIPFGLDRFKISDDPGLFGDHITIKSDEDRRLYVAELMTLPLLITSTSDSVRMEYTDWFRSQLGDTGRLLGYGIMESATSSSWPIQKY</sequence>
<keyword evidence="2" id="KW-1185">Reference proteome</keyword>
<proteinExistence type="predicted"/>
<name>A0ACC3SRN9_LIPKO</name>
<organism evidence="1 2">
    <name type="scientific">Lipomyces kononenkoae</name>
    <name type="common">Yeast</name>
    <dbReference type="NCBI Taxonomy" id="34357"/>
    <lineage>
        <taxon>Eukaryota</taxon>
        <taxon>Fungi</taxon>
        <taxon>Dikarya</taxon>
        <taxon>Ascomycota</taxon>
        <taxon>Saccharomycotina</taxon>
        <taxon>Lipomycetes</taxon>
        <taxon>Lipomycetales</taxon>
        <taxon>Lipomycetaceae</taxon>
        <taxon>Lipomyces</taxon>
    </lineage>
</organism>
<gene>
    <name evidence="1" type="ORF">V1525DRAFT_414318</name>
</gene>